<dbReference type="AlphaFoldDB" id="X6N2H7"/>
<comment type="caution">
    <text evidence="1">The sequence shown here is derived from an EMBL/GenBank/DDBJ whole genome shotgun (WGS) entry which is preliminary data.</text>
</comment>
<accession>X6N2H7</accession>
<protein>
    <submittedName>
        <fullName evidence="1">Uncharacterized protein</fullName>
    </submittedName>
</protein>
<name>X6N2H7_RETFI</name>
<sequence length="137" mass="15673">MASLGLISHGSSKNTNNNVEATVWMQTKNKQCENPQDPNNPITKPLMYWLNQIFPQMENIEKDMISCKIVMTFGFSEEKYLKAEAMEKETEHCGAKSKVKLTRQNVVAPKKLTKKSCKVQKRIFFFFFGSNSSAIRS</sequence>
<keyword evidence="2" id="KW-1185">Reference proteome</keyword>
<dbReference type="Proteomes" id="UP000023152">
    <property type="component" value="Unassembled WGS sequence"/>
</dbReference>
<dbReference type="EMBL" id="ASPP01012585">
    <property type="protein sequence ID" value="ETO20460.1"/>
    <property type="molecule type" value="Genomic_DNA"/>
</dbReference>
<organism evidence="1 2">
    <name type="scientific">Reticulomyxa filosa</name>
    <dbReference type="NCBI Taxonomy" id="46433"/>
    <lineage>
        <taxon>Eukaryota</taxon>
        <taxon>Sar</taxon>
        <taxon>Rhizaria</taxon>
        <taxon>Retaria</taxon>
        <taxon>Foraminifera</taxon>
        <taxon>Monothalamids</taxon>
        <taxon>Reticulomyxidae</taxon>
        <taxon>Reticulomyxa</taxon>
    </lineage>
</organism>
<proteinExistence type="predicted"/>
<reference evidence="1 2" key="1">
    <citation type="journal article" date="2013" name="Curr. Biol.">
        <title>The Genome of the Foraminiferan Reticulomyxa filosa.</title>
        <authorList>
            <person name="Glockner G."/>
            <person name="Hulsmann N."/>
            <person name="Schleicher M."/>
            <person name="Noegel A.A."/>
            <person name="Eichinger L."/>
            <person name="Gallinger C."/>
            <person name="Pawlowski J."/>
            <person name="Sierra R."/>
            <person name="Euteneuer U."/>
            <person name="Pillet L."/>
            <person name="Moustafa A."/>
            <person name="Platzer M."/>
            <person name="Groth M."/>
            <person name="Szafranski K."/>
            <person name="Schliwa M."/>
        </authorList>
    </citation>
    <scope>NUCLEOTIDE SEQUENCE [LARGE SCALE GENOMIC DNA]</scope>
</reference>
<evidence type="ECO:0000313" key="1">
    <source>
        <dbReference type="EMBL" id="ETO20460.1"/>
    </source>
</evidence>
<evidence type="ECO:0000313" key="2">
    <source>
        <dbReference type="Proteomes" id="UP000023152"/>
    </source>
</evidence>
<gene>
    <name evidence="1" type="ORF">RFI_16753</name>
</gene>